<dbReference type="Pfam" id="PF13287">
    <property type="entry name" value="Fn3_assoc"/>
    <property type="match status" value="1"/>
</dbReference>
<protein>
    <submittedName>
        <fullName evidence="1">FN3 associated domain-containing protein</fullName>
    </submittedName>
</protein>
<comment type="caution">
    <text evidence="1">The sequence shown here is derived from an EMBL/GenBank/DDBJ whole genome shotgun (WGS) entry which is preliminary data.</text>
</comment>
<dbReference type="PROSITE" id="PS51257">
    <property type="entry name" value="PROKAR_LIPOPROTEIN"/>
    <property type="match status" value="1"/>
</dbReference>
<accession>A0ABU2Y853</accession>
<dbReference type="Proteomes" id="UP001252186">
    <property type="component" value="Unassembled WGS sequence"/>
</dbReference>
<reference evidence="1 2" key="1">
    <citation type="submission" date="2023-09" db="EMBL/GenBank/DDBJ databases">
        <authorList>
            <person name="Rey-Velasco X."/>
        </authorList>
    </citation>
    <scope>NUCLEOTIDE SEQUENCE [LARGE SCALE GENOMIC DNA]</scope>
    <source>
        <strain evidence="1 2">P050</strain>
    </source>
</reference>
<dbReference type="InterPro" id="IPR026876">
    <property type="entry name" value="Fn3_assoc_repeat"/>
</dbReference>
<gene>
    <name evidence="1" type="ORF">RM519_08230</name>
</gene>
<sequence>MRTIVFLIITLAFISCSKKSSSNFLKKSEVQLVQPTIHISNQLIDSFVVLNAELNYPNVEIRYTTDDSEPNKDSKLVDGELKITEPINFKFKAFHPELVPSQTITTSLAKKGKSIKSIQWISRPSEKYSGSGENTLTNHTKGSLNFGDKQWLGFDNKAHATVYFEKPTDISSIDLGYLSSPGSWIFPPRLIKISISKDGNTFISKEITELKSLEKNVNSSIQILNIPIEESVLAIELEIENESEIPSWHEGKGKKGWLFMDEWIFN</sequence>
<dbReference type="EMBL" id="JAVRHV010000003">
    <property type="protein sequence ID" value="MDT0553228.1"/>
    <property type="molecule type" value="Genomic_DNA"/>
</dbReference>
<evidence type="ECO:0000313" key="1">
    <source>
        <dbReference type="EMBL" id="MDT0553228.1"/>
    </source>
</evidence>
<keyword evidence="2" id="KW-1185">Reference proteome</keyword>
<name>A0ABU2Y853_9FLAO</name>
<organism evidence="1 2">
    <name type="scientific">Urechidicola vernalis</name>
    <dbReference type="NCBI Taxonomy" id="3075600"/>
    <lineage>
        <taxon>Bacteria</taxon>
        <taxon>Pseudomonadati</taxon>
        <taxon>Bacteroidota</taxon>
        <taxon>Flavobacteriia</taxon>
        <taxon>Flavobacteriales</taxon>
        <taxon>Flavobacteriaceae</taxon>
        <taxon>Urechidicola</taxon>
    </lineage>
</organism>
<dbReference type="RefSeq" id="WP_311593219.1">
    <property type="nucleotide sequence ID" value="NZ_JAVRHV010000003.1"/>
</dbReference>
<proteinExistence type="predicted"/>
<evidence type="ECO:0000313" key="2">
    <source>
        <dbReference type="Proteomes" id="UP001252186"/>
    </source>
</evidence>